<accession>T1KAR7</accession>
<keyword evidence="3" id="KW-1185">Reference proteome</keyword>
<proteinExistence type="predicted"/>
<organism evidence="2 3">
    <name type="scientific">Tetranychus urticae</name>
    <name type="common">Two-spotted spider mite</name>
    <dbReference type="NCBI Taxonomy" id="32264"/>
    <lineage>
        <taxon>Eukaryota</taxon>
        <taxon>Metazoa</taxon>
        <taxon>Ecdysozoa</taxon>
        <taxon>Arthropoda</taxon>
        <taxon>Chelicerata</taxon>
        <taxon>Arachnida</taxon>
        <taxon>Acari</taxon>
        <taxon>Acariformes</taxon>
        <taxon>Trombidiformes</taxon>
        <taxon>Prostigmata</taxon>
        <taxon>Eleutherengona</taxon>
        <taxon>Raphignathae</taxon>
        <taxon>Tetranychoidea</taxon>
        <taxon>Tetranychidae</taxon>
        <taxon>Tetranychus</taxon>
    </lineage>
</organism>
<sequence>MPKVVKVGTSAPRKERFNLKPRHLFVKLQDISVVLGMGGMRNNICTYNQIRHLKSAIDSALLNLKNFGEKNKQLKMEIEDLNLKNDRLHKAIQTLIKDENNHDQVERNVSKLFENE</sequence>
<dbReference type="Proteomes" id="UP000015104">
    <property type="component" value="Unassembled WGS sequence"/>
</dbReference>
<dbReference type="AlphaFoldDB" id="T1KAR7"/>
<evidence type="ECO:0000313" key="2">
    <source>
        <dbReference type="EnsemblMetazoa" id="tetur08g01460.1"/>
    </source>
</evidence>
<evidence type="ECO:0000256" key="1">
    <source>
        <dbReference type="SAM" id="Coils"/>
    </source>
</evidence>
<protein>
    <submittedName>
        <fullName evidence="2">Uncharacterized protein</fullName>
    </submittedName>
</protein>
<reference evidence="2" key="2">
    <citation type="submission" date="2015-06" db="UniProtKB">
        <authorList>
            <consortium name="EnsemblMetazoa"/>
        </authorList>
    </citation>
    <scope>IDENTIFICATION</scope>
</reference>
<name>T1KAR7_TETUR</name>
<reference evidence="3" key="1">
    <citation type="submission" date="2011-08" db="EMBL/GenBank/DDBJ databases">
        <authorList>
            <person name="Rombauts S."/>
        </authorList>
    </citation>
    <scope>NUCLEOTIDE SEQUENCE</scope>
    <source>
        <strain evidence="3">London</strain>
    </source>
</reference>
<dbReference type="EMBL" id="CAEY01001942">
    <property type="status" value="NOT_ANNOTATED_CDS"/>
    <property type="molecule type" value="Genomic_DNA"/>
</dbReference>
<dbReference type="HOGENOM" id="CLU_2099950_0_0_1"/>
<evidence type="ECO:0000313" key="3">
    <source>
        <dbReference type="Proteomes" id="UP000015104"/>
    </source>
</evidence>
<dbReference type="EnsemblMetazoa" id="tetur08g01460.1">
    <property type="protein sequence ID" value="tetur08g01460.1"/>
    <property type="gene ID" value="tetur08g01460"/>
</dbReference>
<keyword evidence="1" id="KW-0175">Coiled coil</keyword>
<feature type="coiled-coil region" evidence="1">
    <location>
        <begin position="57"/>
        <end position="98"/>
    </location>
</feature>